<evidence type="ECO:0000313" key="3">
    <source>
        <dbReference type="Proteomes" id="UP000192708"/>
    </source>
</evidence>
<organism evidence="2 3">
    <name type="scientific">Polynucleobacter kasalickyi</name>
    <dbReference type="NCBI Taxonomy" id="1938817"/>
    <lineage>
        <taxon>Bacteria</taxon>
        <taxon>Pseudomonadati</taxon>
        <taxon>Pseudomonadota</taxon>
        <taxon>Betaproteobacteria</taxon>
        <taxon>Burkholderiales</taxon>
        <taxon>Burkholderiaceae</taxon>
        <taxon>Polynucleobacter</taxon>
    </lineage>
</organism>
<dbReference type="InterPro" id="IPR042100">
    <property type="entry name" value="Bug_dom1"/>
</dbReference>
<dbReference type="InterPro" id="IPR005064">
    <property type="entry name" value="BUG"/>
</dbReference>
<dbReference type="CDD" id="cd13578">
    <property type="entry name" value="PBP2_Bug27"/>
    <property type="match status" value="1"/>
</dbReference>
<gene>
    <name evidence="2" type="ORF">SAMN06296008_101151</name>
</gene>
<dbReference type="AlphaFoldDB" id="A0A1W1Y3L3"/>
<keyword evidence="2" id="KW-0675">Receptor</keyword>
<evidence type="ECO:0000256" key="1">
    <source>
        <dbReference type="ARBA" id="ARBA00006987"/>
    </source>
</evidence>
<reference evidence="2 3" key="1">
    <citation type="submission" date="2017-04" db="EMBL/GenBank/DDBJ databases">
        <authorList>
            <person name="Afonso C.L."/>
            <person name="Miller P.J."/>
            <person name="Scott M.A."/>
            <person name="Spackman E."/>
            <person name="Goraichik I."/>
            <person name="Dimitrov K.M."/>
            <person name="Suarez D.L."/>
            <person name="Swayne D.E."/>
        </authorList>
    </citation>
    <scope>NUCLEOTIDE SEQUENCE [LARGE SCALE GENOMIC DNA]</scope>
    <source>
        <strain evidence="2 3">VK13</strain>
    </source>
</reference>
<dbReference type="Gene3D" id="3.40.190.150">
    <property type="entry name" value="Bordetella uptake gene, domain 1"/>
    <property type="match status" value="1"/>
</dbReference>
<dbReference type="OrthoDB" id="8678477at2"/>
<keyword evidence="3" id="KW-1185">Reference proteome</keyword>
<dbReference type="SUPFAM" id="SSF53850">
    <property type="entry name" value="Periplasmic binding protein-like II"/>
    <property type="match status" value="1"/>
</dbReference>
<dbReference type="EMBL" id="FWXJ01000001">
    <property type="protein sequence ID" value="SMC30328.1"/>
    <property type="molecule type" value="Genomic_DNA"/>
</dbReference>
<sequence>MKNHPTWIPKSPLLLLGVITSVITMFSSVVHAQSDAQNYPSRPVTLVVPFTSGSGSDTIARIISPKLAERWKQAVIVDNKPGASGNLGTDKVAKSPPDGLTLLMAIDTITMTPSIYKSLPYDPMRDLAPIARLAVASYGLAINNDVPAKDLNSLFTLIKSKPGKMNYASPGSGTPHHLSMELLKSIKGLDLVHVPYKGLSGAQTDLIGGQVQVMIATFNSLLPFAKSGKVKMLAVTGSKRSELLPEIPTFLEQGIPEFENLFPWYGVLAPAGTPKEIQNKLYKDFTEVMELDDVKKQLKDQGIFVNILNAEQLSTLMKNDMQRWKNVVTQAHITQD</sequence>
<evidence type="ECO:0000313" key="2">
    <source>
        <dbReference type="EMBL" id="SMC30328.1"/>
    </source>
</evidence>
<dbReference type="PANTHER" id="PTHR42928:SF5">
    <property type="entry name" value="BLR1237 PROTEIN"/>
    <property type="match status" value="1"/>
</dbReference>
<dbReference type="STRING" id="1938817.SAMN06296008_101151"/>
<dbReference type="Gene3D" id="3.40.190.10">
    <property type="entry name" value="Periplasmic binding protein-like II"/>
    <property type="match status" value="1"/>
</dbReference>
<proteinExistence type="inferred from homology"/>
<protein>
    <submittedName>
        <fullName evidence="2">Tripartite-type tricarboxylate transporter, receptor component TctC</fullName>
    </submittedName>
</protein>
<dbReference type="PIRSF" id="PIRSF017082">
    <property type="entry name" value="YflP"/>
    <property type="match status" value="1"/>
</dbReference>
<dbReference type="Proteomes" id="UP000192708">
    <property type="component" value="Unassembled WGS sequence"/>
</dbReference>
<dbReference type="PANTHER" id="PTHR42928">
    <property type="entry name" value="TRICARBOXYLATE-BINDING PROTEIN"/>
    <property type="match status" value="1"/>
</dbReference>
<accession>A0A1W1Y3L3</accession>
<dbReference type="Pfam" id="PF03401">
    <property type="entry name" value="TctC"/>
    <property type="match status" value="1"/>
</dbReference>
<dbReference type="RefSeq" id="WP_084281947.1">
    <property type="nucleotide sequence ID" value="NZ_FWXJ01000001.1"/>
</dbReference>
<comment type="similarity">
    <text evidence="1">Belongs to the UPF0065 (bug) family.</text>
</comment>
<name>A0A1W1Y3L3_9BURK</name>